<organism evidence="1 2">
    <name type="scientific">Aliisedimentitalea scapharcae</name>
    <dbReference type="NCBI Taxonomy" id="1524259"/>
    <lineage>
        <taxon>Bacteria</taxon>
        <taxon>Pseudomonadati</taxon>
        <taxon>Pseudomonadota</taxon>
        <taxon>Alphaproteobacteria</taxon>
        <taxon>Rhodobacterales</taxon>
        <taxon>Roseobacteraceae</taxon>
        <taxon>Aliisedimentitalea</taxon>
    </lineage>
</organism>
<sequence>MKNQLPWAAASVQGFADQLWQFRQSFDFASYFSKDPKTSPQKSAAMQKMHTGNAVNATLFSLIQGPRIPKSTLEGSSAYRVASSTSLLDFGRA</sequence>
<dbReference type="EMBL" id="CP123584">
    <property type="protein sequence ID" value="WZK90861.1"/>
    <property type="molecule type" value="Genomic_DNA"/>
</dbReference>
<keyword evidence="2" id="KW-1185">Reference proteome</keyword>
<protein>
    <submittedName>
        <fullName evidence="1">Uncharacterized protein</fullName>
    </submittedName>
</protein>
<dbReference type="Proteomes" id="UP001623232">
    <property type="component" value="Chromosome"/>
</dbReference>
<gene>
    <name evidence="1" type="ORF">QEZ52_10015</name>
</gene>
<reference evidence="1 2" key="1">
    <citation type="submission" date="2023-04" db="EMBL/GenBank/DDBJ databases">
        <title>Complete genome sequence of Alisedimentitalea scapharcae.</title>
        <authorList>
            <person name="Rong J.-C."/>
            <person name="Yi M.-L."/>
            <person name="Zhao Q."/>
        </authorList>
    </citation>
    <scope>NUCLEOTIDE SEQUENCE [LARGE SCALE GENOMIC DNA]</scope>
    <source>
        <strain evidence="1 2">KCTC 42119</strain>
    </source>
</reference>
<accession>A0ABZ2Y1R9</accession>
<evidence type="ECO:0000313" key="2">
    <source>
        <dbReference type="Proteomes" id="UP001623232"/>
    </source>
</evidence>
<name>A0ABZ2Y1R9_9RHOB</name>
<proteinExistence type="predicted"/>
<evidence type="ECO:0000313" key="1">
    <source>
        <dbReference type="EMBL" id="WZK90861.1"/>
    </source>
</evidence>